<dbReference type="Proteomes" id="UP000324233">
    <property type="component" value="Chromosome"/>
</dbReference>
<feature type="signal peptide" evidence="2">
    <location>
        <begin position="1"/>
        <end position="28"/>
    </location>
</feature>
<feature type="chain" id="PRO_5023085560" evidence="2">
    <location>
        <begin position="29"/>
        <end position="253"/>
    </location>
</feature>
<dbReference type="EC" id="2.1.1.163" evidence="4"/>
<evidence type="ECO:0000259" key="3">
    <source>
        <dbReference type="Pfam" id="PF08241"/>
    </source>
</evidence>
<keyword evidence="4" id="KW-0489">Methyltransferase</keyword>
<gene>
    <name evidence="4" type="primary">ubiE_3</name>
    <name evidence="4" type="ORF">OJF2_33060</name>
</gene>
<dbReference type="GO" id="GO:0008757">
    <property type="term" value="F:S-adenosylmethionine-dependent methyltransferase activity"/>
    <property type="evidence" value="ECO:0007669"/>
    <property type="project" value="InterPro"/>
</dbReference>
<dbReference type="RefSeq" id="WP_148594639.1">
    <property type="nucleotide sequence ID" value="NZ_CP042997.1"/>
</dbReference>
<feature type="region of interest" description="Disordered" evidence="1">
    <location>
        <begin position="32"/>
        <end position="51"/>
    </location>
</feature>
<dbReference type="GO" id="GO:0032259">
    <property type="term" value="P:methylation"/>
    <property type="evidence" value="ECO:0007669"/>
    <property type="project" value="UniProtKB-KW"/>
</dbReference>
<dbReference type="KEGG" id="agv:OJF2_33060"/>
<dbReference type="EMBL" id="CP042997">
    <property type="protein sequence ID" value="QEH34764.1"/>
    <property type="molecule type" value="Genomic_DNA"/>
</dbReference>
<protein>
    <submittedName>
        <fullName evidence="4">Demethylmenaquinone methyltransferase</fullName>
        <ecNumber evidence="4">2.1.1.163</ecNumber>
    </submittedName>
</protein>
<sequence length="253" mass="27467" precursor="true">MLWRLSGIGTAMAAMAAAAGLLAGAAWAAQDAAPGGEKPPAKSQDAHGKKVDHRINAQFEKADIRDYIKRFESNDREVYARRMEIVESLGLRPGMAVADVGAGTGLFTRLMADAVGPTGKVYAVDVSKNFLGYIAARAKQDGQEQVVAVEGTQTSTNLKPGSVDLVFLCDVYHHLEDHEKVLASIRGALRQGGRLVLIEFDRVEGRSSKFVLDHIRADQATFRREIEAAGFGPVPDYKPPQMKENFVAVFAKR</sequence>
<dbReference type="Pfam" id="PF08241">
    <property type="entry name" value="Methyltransf_11"/>
    <property type="match status" value="1"/>
</dbReference>
<dbReference type="InterPro" id="IPR050508">
    <property type="entry name" value="Methyltransf_Superfamily"/>
</dbReference>
<accession>A0A5B9W3E6</accession>
<dbReference type="PANTHER" id="PTHR42912:SF86">
    <property type="entry name" value="BLL4992 PROTEIN"/>
    <property type="match status" value="1"/>
</dbReference>
<dbReference type="AlphaFoldDB" id="A0A5B9W3E6"/>
<evidence type="ECO:0000256" key="1">
    <source>
        <dbReference type="SAM" id="MobiDB-lite"/>
    </source>
</evidence>
<dbReference type="OrthoDB" id="9784101at2"/>
<dbReference type="InterPro" id="IPR029063">
    <property type="entry name" value="SAM-dependent_MTases_sf"/>
</dbReference>
<keyword evidence="4" id="KW-0808">Transferase</keyword>
<dbReference type="CDD" id="cd02440">
    <property type="entry name" value="AdoMet_MTases"/>
    <property type="match status" value="1"/>
</dbReference>
<evidence type="ECO:0000313" key="5">
    <source>
        <dbReference type="Proteomes" id="UP000324233"/>
    </source>
</evidence>
<feature type="domain" description="Methyltransferase type 11" evidence="3">
    <location>
        <begin position="99"/>
        <end position="197"/>
    </location>
</feature>
<keyword evidence="5" id="KW-1185">Reference proteome</keyword>
<evidence type="ECO:0000313" key="4">
    <source>
        <dbReference type="EMBL" id="QEH34764.1"/>
    </source>
</evidence>
<dbReference type="PANTHER" id="PTHR42912">
    <property type="entry name" value="METHYLTRANSFERASE"/>
    <property type="match status" value="1"/>
</dbReference>
<dbReference type="InterPro" id="IPR013216">
    <property type="entry name" value="Methyltransf_11"/>
</dbReference>
<organism evidence="4 5">
    <name type="scientific">Aquisphaera giovannonii</name>
    <dbReference type="NCBI Taxonomy" id="406548"/>
    <lineage>
        <taxon>Bacteria</taxon>
        <taxon>Pseudomonadati</taxon>
        <taxon>Planctomycetota</taxon>
        <taxon>Planctomycetia</taxon>
        <taxon>Isosphaerales</taxon>
        <taxon>Isosphaeraceae</taxon>
        <taxon>Aquisphaera</taxon>
    </lineage>
</organism>
<dbReference type="Gene3D" id="3.40.50.150">
    <property type="entry name" value="Vaccinia Virus protein VP39"/>
    <property type="match status" value="1"/>
</dbReference>
<proteinExistence type="predicted"/>
<keyword evidence="2" id="KW-0732">Signal</keyword>
<evidence type="ECO:0000256" key="2">
    <source>
        <dbReference type="SAM" id="SignalP"/>
    </source>
</evidence>
<reference evidence="4 5" key="1">
    <citation type="submission" date="2019-08" db="EMBL/GenBank/DDBJ databases">
        <title>Deep-cultivation of Planctomycetes and their phenomic and genomic characterization uncovers novel biology.</title>
        <authorList>
            <person name="Wiegand S."/>
            <person name="Jogler M."/>
            <person name="Boedeker C."/>
            <person name="Pinto D."/>
            <person name="Vollmers J."/>
            <person name="Rivas-Marin E."/>
            <person name="Kohn T."/>
            <person name="Peeters S.H."/>
            <person name="Heuer A."/>
            <person name="Rast P."/>
            <person name="Oberbeckmann S."/>
            <person name="Bunk B."/>
            <person name="Jeske O."/>
            <person name="Meyerdierks A."/>
            <person name="Storesund J.E."/>
            <person name="Kallscheuer N."/>
            <person name="Luecker S."/>
            <person name="Lage O.M."/>
            <person name="Pohl T."/>
            <person name="Merkel B.J."/>
            <person name="Hornburger P."/>
            <person name="Mueller R.-W."/>
            <person name="Bruemmer F."/>
            <person name="Labrenz M."/>
            <person name="Spormann A.M."/>
            <person name="Op den Camp H."/>
            <person name="Overmann J."/>
            <person name="Amann R."/>
            <person name="Jetten M.S.M."/>
            <person name="Mascher T."/>
            <person name="Medema M.H."/>
            <person name="Devos D.P."/>
            <person name="Kaster A.-K."/>
            <person name="Ovreas L."/>
            <person name="Rohde M."/>
            <person name="Galperin M.Y."/>
            <person name="Jogler C."/>
        </authorList>
    </citation>
    <scope>NUCLEOTIDE SEQUENCE [LARGE SCALE GENOMIC DNA]</scope>
    <source>
        <strain evidence="4 5">OJF2</strain>
    </source>
</reference>
<dbReference type="SUPFAM" id="SSF53335">
    <property type="entry name" value="S-adenosyl-L-methionine-dependent methyltransferases"/>
    <property type="match status" value="1"/>
</dbReference>
<dbReference type="GO" id="GO:0043770">
    <property type="term" value="F:demethylmenaquinone methyltransferase activity"/>
    <property type="evidence" value="ECO:0007669"/>
    <property type="project" value="UniProtKB-EC"/>
</dbReference>
<name>A0A5B9W3E6_9BACT</name>